<gene>
    <name evidence="2" type="ORF">VNE69_11093</name>
</gene>
<reference evidence="2" key="1">
    <citation type="journal article" date="2024" name="BMC Genomics">
        <title>Functional annotation of a divergent genome using sequence and structure-based similarity.</title>
        <authorList>
            <person name="Svedberg D."/>
            <person name="Winiger R.R."/>
            <person name="Berg A."/>
            <person name="Sharma H."/>
            <person name="Tellgren-Roth C."/>
            <person name="Debrunner-Vossbrinck B.A."/>
            <person name="Vossbrinck C.R."/>
            <person name="Barandun J."/>
        </authorList>
    </citation>
    <scope>NUCLEOTIDE SEQUENCE</scope>
    <source>
        <strain evidence="2">Illinois isolate</strain>
    </source>
</reference>
<keyword evidence="1" id="KW-1133">Transmembrane helix</keyword>
<dbReference type="Proteomes" id="UP001334084">
    <property type="component" value="Chromosome 11"/>
</dbReference>
<keyword evidence="1" id="KW-0812">Transmembrane</keyword>
<dbReference type="AlphaFoldDB" id="A0AAX4JG17"/>
<feature type="transmembrane region" description="Helical" evidence="1">
    <location>
        <begin position="69"/>
        <end position="89"/>
    </location>
</feature>
<dbReference type="GeneID" id="90542767"/>
<feature type="transmembrane region" description="Helical" evidence="1">
    <location>
        <begin position="40"/>
        <end position="62"/>
    </location>
</feature>
<dbReference type="RefSeq" id="XP_065331072.1">
    <property type="nucleotide sequence ID" value="XM_065475000.1"/>
</dbReference>
<feature type="transmembrane region" description="Helical" evidence="1">
    <location>
        <begin position="12"/>
        <end position="34"/>
    </location>
</feature>
<dbReference type="EMBL" id="CP142736">
    <property type="protein sequence ID" value="WUR04927.1"/>
    <property type="molecule type" value="Genomic_DNA"/>
</dbReference>
<evidence type="ECO:0000256" key="1">
    <source>
        <dbReference type="SAM" id="Phobius"/>
    </source>
</evidence>
<name>A0AAX4JG17_9MICR</name>
<protein>
    <submittedName>
        <fullName evidence="2">Membrane protein</fullName>
    </submittedName>
</protein>
<evidence type="ECO:0000313" key="2">
    <source>
        <dbReference type="EMBL" id="WUR04927.1"/>
    </source>
</evidence>
<sequence>MGYMNLHSKKNILLMLLIALLFIITSVIITEYVFDFSIITASYSISFLILGLLAFSLIYTALTCGQFSFLVSIFTLIICLVLGFILSSMRHTVSYEIISNENAERLKRISMSGNIHKVDFFTQQWTSKQSITVLFYEQKNPDHSKQDITLSTEKLRIKKNFIEQIYKNCHERELDSDSVIVLLNNKIKSKENLLSYIKILNSIHWSRFPKKLVILIEILDAKNVVANGFNRTVIAHS</sequence>
<keyword evidence="3" id="KW-1185">Reference proteome</keyword>
<accession>A0AAX4JG17</accession>
<evidence type="ECO:0000313" key="3">
    <source>
        <dbReference type="Proteomes" id="UP001334084"/>
    </source>
</evidence>
<proteinExistence type="predicted"/>
<keyword evidence="1" id="KW-0472">Membrane</keyword>
<dbReference type="KEGG" id="vnx:VNE69_11093"/>
<organism evidence="2 3">
    <name type="scientific">Vairimorpha necatrix</name>
    <dbReference type="NCBI Taxonomy" id="6039"/>
    <lineage>
        <taxon>Eukaryota</taxon>
        <taxon>Fungi</taxon>
        <taxon>Fungi incertae sedis</taxon>
        <taxon>Microsporidia</taxon>
        <taxon>Nosematidae</taxon>
        <taxon>Vairimorpha</taxon>
    </lineage>
</organism>